<dbReference type="Proteomes" id="UP000321440">
    <property type="component" value="Unassembled WGS sequence"/>
</dbReference>
<gene>
    <name evidence="2" type="ORF">AHA02nite_11710</name>
</gene>
<keyword evidence="3" id="KW-1185">Reference proteome</keyword>
<keyword evidence="1" id="KW-0812">Transmembrane</keyword>
<evidence type="ECO:0000313" key="2">
    <source>
        <dbReference type="EMBL" id="GEN45395.1"/>
    </source>
</evidence>
<sequence>MRVSRNGQYFFVLLGYIGIIIFGLIVGFTWIENLHIGLQLAGFLGFLLLIIFINFVQNQLLFSMALQFVYMFSAIVVIIVSYLWLF</sequence>
<proteinExistence type="predicted"/>
<dbReference type="RefSeq" id="WP_146815283.1">
    <property type="nucleotide sequence ID" value="NZ_BJYA01000004.1"/>
</dbReference>
<evidence type="ECO:0000313" key="3">
    <source>
        <dbReference type="Proteomes" id="UP000321440"/>
    </source>
</evidence>
<protein>
    <submittedName>
        <fullName evidence="2">Uncharacterized protein</fullName>
    </submittedName>
</protein>
<organism evidence="2 3">
    <name type="scientific">Alkalibacillus haloalkaliphilus</name>
    <dbReference type="NCBI Taxonomy" id="94136"/>
    <lineage>
        <taxon>Bacteria</taxon>
        <taxon>Bacillati</taxon>
        <taxon>Bacillota</taxon>
        <taxon>Bacilli</taxon>
        <taxon>Bacillales</taxon>
        <taxon>Bacillaceae</taxon>
        <taxon>Alkalibacillus</taxon>
    </lineage>
</organism>
<keyword evidence="1" id="KW-0472">Membrane</keyword>
<keyword evidence="1" id="KW-1133">Transmembrane helix</keyword>
<evidence type="ECO:0000256" key="1">
    <source>
        <dbReference type="SAM" id="Phobius"/>
    </source>
</evidence>
<reference evidence="2 3" key="1">
    <citation type="submission" date="2019-07" db="EMBL/GenBank/DDBJ databases">
        <title>Whole genome shotgun sequence of Alkalibacillus haloalkaliphilus NBRC 103110.</title>
        <authorList>
            <person name="Hosoyama A."/>
            <person name="Uohara A."/>
            <person name="Ohji S."/>
            <person name="Ichikawa N."/>
        </authorList>
    </citation>
    <scope>NUCLEOTIDE SEQUENCE [LARGE SCALE GENOMIC DNA]</scope>
    <source>
        <strain evidence="2 3">NBRC 103110</strain>
    </source>
</reference>
<accession>A0A511W2T5</accession>
<dbReference type="EMBL" id="BJYA01000004">
    <property type="protein sequence ID" value="GEN45395.1"/>
    <property type="molecule type" value="Genomic_DNA"/>
</dbReference>
<dbReference type="AlphaFoldDB" id="A0A511W2T5"/>
<feature type="transmembrane region" description="Helical" evidence="1">
    <location>
        <begin position="68"/>
        <end position="85"/>
    </location>
</feature>
<feature type="transmembrane region" description="Helical" evidence="1">
    <location>
        <begin position="36"/>
        <end position="56"/>
    </location>
</feature>
<name>A0A511W2T5_9BACI</name>
<feature type="transmembrane region" description="Helical" evidence="1">
    <location>
        <begin position="9"/>
        <end position="30"/>
    </location>
</feature>
<comment type="caution">
    <text evidence="2">The sequence shown here is derived from an EMBL/GenBank/DDBJ whole genome shotgun (WGS) entry which is preliminary data.</text>
</comment>